<dbReference type="InterPro" id="IPR015424">
    <property type="entry name" value="PyrdxlP-dep_Trfase"/>
</dbReference>
<dbReference type="GO" id="GO:0010121">
    <property type="term" value="P:L-arginine catabolic process to proline via ornithine"/>
    <property type="evidence" value="ECO:0007669"/>
    <property type="project" value="TreeGrafter"/>
</dbReference>
<proteinExistence type="inferred from homology"/>
<dbReference type="WBParaSite" id="NBR_0000456001-mRNA-1">
    <property type="protein sequence ID" value="NBR_0000456001-mRNA-1"/>
    <property type="gene ID" value="NBR_0000456001"/>
</dbReference>
<dbReference type="PANTHER" id="PTHR11986">
    <property type="entry name" value="AMINOTRANSFERASE CLASS III"/>
    <property type="match status" value="1"/>
</dbReference>
<dbReference type="GO" id="GO:0004587">
    <property type="term" value="F:ornithine aminotransferase activity"/>
    <property type="evidence" value="ECO:0007669"/>
    <property type="project" value="UniProtKB-EC"/>
</dbReference>
<dbReference type="InterPro" id="IPR015421">
    <property type="entry name" value="PyrdxlP-dep_Trfase_major"/>
</dbReference>
<dbReference type="InterPro" id="IPR050103">
    <property type="entry name" value="Class-III_PLP-dep_AT"/>
</dbReference>
<dbReference type="PANTHER" id="PTHR11986:SF18">
    <property type="entry name" value="ORNITHINE AMINOTRANSFERASE, MITOCHONDRIAL"/>
    <property type="match status" value="1"/>
</dbReference>
<dbReference type="SUPFAM" id="SSF53383">
    <property type="entry name" value="PLP-dependent transferases"/>
    <property type="match status" value="1"/>
</dbReference>
<accession>A0A0N4XPV8</accession>
<dbReference type="GO" id="GO:0005737">
    <property type="term" value="C:cytoplasm"/>
    <property type="evidence" value="ECO:0007669"/>
    <property type="project" value="TreeGrafter"/>
</dbReference>
<keyword evidence="3" id="KW-0663">Pyridoxal phosphate</keyword>
<reference evidence="4 5" key="2">
    <citation type="submission" date="2018-11" db="EMBL/GenBank/DDBJ databases">
        <authorList>
            <consortium name="Pathogen Informatics"/>
        </authorList>
    </citation>
    <scope>NUCLEOTIDE SEQUENCE [LARGE SCALE GENOMIC DNA]</scope>
</reference>
<evidence type="ECO:0000256" key="2">
    <source>
        <dbReference type="ARBA" id="ARBA00008954"/>
    </source>
</evidence>
<dbReference type="Gene3D" id="3.40.640.10">
    <property type="entry name" value="Type I PLP-dependent aspartate aminotransferase-like (Major domain)"/>
    <property type="match status" value="1"/>
</dbReference>
<keyword evidence="5" id="KW-1185">Reference proteome</keyword>
<gene>
    <name evidence="4" type="ORF">NBR_LOCUS4561</name>
</gene>
<dbReference type="InterPro" id="IPR005814">
    <property type="entry name" value="Aminotrans_3"/>
</dbReference>
<dbReference type="EMBL" id="UYSL01008801">
    <property type="protein sequence ID" value="VDL68150.1"/>
    <property type="molecule type" value="Genomic_DNA"/>
</dbReference>
<evidence type="ECO:0000313" key="4">
    <source>
        <dbReference type="EMBL" id="VDL68150.1"/>
    </source>
</evidence>
<evidence type="ECO:0000256" key="1">
    <source>
        <dbReference type="ARBA" id="ARBA00001933"/>
    </source>
</evidence>
<dbReference type="EC" id="2.6.1.13" evidence="3"/>
<comment type="pathway">
    <text evidence="3">Amino-acid biosynthesis; L-proline biosynthesis; L-glutamate 5-semialdehyde from L-ornithine: step 1/1.</text>
</comment>
<evidence type="ECO:0000313" key="5">
    <source>
        <dbReference type="Proteomes" id="UP000271162"/>
    </source>
</evidence>
<dbReference type="GO" id="GO:0030170">
    <property type="term" value="F:pyridoxal phosphate binding"/>
    <property type="evidence" value="ECO:0007669"/>
    <property type="project" value="InterPro"/>
</dbReference>
<organism evidence="6">
    <name type="scientific">Nippostrongylus brasiliensis</name>
    <name type="common">Rat hookworm</name>
    <dbReference type="NCBI Taxonomy" id="27835"/>
    <lineage>
        <taxon>Eukaryota</taxon>
        <taxon>Metazoa</taxon>
        <taxon>Ecdysozoa</taxon>
        <taxon>Nematoda</taxon>
        <taxon>Chromadorea</taxon>
        <taxon>Rhabditida</taxon>
        <taxon>Rhabditina</taxon>
        <taxon>Rhabditomorpha</taxon>
        <taxon>Strongyloidea</taxon>
        <taxon>Heligmosomidae</taxon>
        <taxon>Nippostrongylus</taxon>
    </lineage>
</organism>
<dbReference type="GO" id="GO:0055129">
    <property type="term" value="P:L-proline biosynthetic process"/>
    <property type="evidence" value="ECO:0007669"/>
    <property type="project" value="UniProtKB-UniPathway"/>
</dbReference>
<dbReference type="Pfam" id="PF00202">
    <property type="entry name" value="Aminotran_3"/>
    <property type="match status" value="1"/>
</dbReference>
<keyword evidence="3" id="KW-0808">Transferase</keyword>
<protein>
    <recommendedName>
        <fullName evidence="3">Ornithine aminotransferase</fullName>
        <ecNumber evidence="3">2.6.1.13</ecNumber>
    </recommendedName>
</protein>
<evidence type="ECO:0000256" key="3">
    <source>
        <dbReference type="RuleBase" id="RU365036"/>
    </source>
</evidence>
<dbReference type="GO" id="GO:0042802">
    <property type="term" value="F:identical protein binding"/>
    <property type="evidence" value="ECO:0007669"/>
    <property type="project" value="TreeGrafter"/>
</dbReference>
<dbReference type="STRING" id="27835.A0A0N4XPV8"/>
<dbReference type="AlphaFoldDB" id="A0A0N4XPV8"/>
<evidence type="ECO:0000313" key="6">
    <source>
        <dbReference type="WBParaSite" id="NBR_0000456001-mRNA-1"/>
    </source>
</evidence>
<reference evidence="6" key="1">
    <citation type="submission" date="2017-02" db="UniProtKB">
        <authorList>
            <consortium name="WormBaseParasite"/>
        </authorList>
    </citation>
    <scope>IDENTIFICATION</scope>
</reference>
<comment type="similarity">
    <text evidence="2 3">Belongs to the class-III pyridoxal-phosphate-dependent aminotransferase family.</text>
</comment>
<dbReference type="UniPathway" id="UPA00098">
    <property type="reaction ID" value="UER00358"/>
</dbReference>
<dbReference type="GO" id="GO:0019544">
    <property type="term" value="P:L-arginine catabolic process to L-glutamate"/>
    <property type="evidence" value="ECO:0007669"/>
    <property type="project" value="TreeGrafter"/>
</dbReference>
<dbReference type="Proteomes" id="UP000271162">
    <property type="component" value="Unassembled WGS sequence"/>
</dbReference>
<comment type="cofactor">
    <cofactor evidence="1 3">
        <name>pyridoxal 5'-phosphate</name>
        <dbReference type="ChEBI" id="CHEBI:597326"/>
    </cofactor>
</comment>
<comment type="catalytic activity">
    <reaction evidence="3">
        <text>a 2-oxocarboxylate + L-ornithine = L-glutamate 5-semialdehyde + an L-alpha-amino acid</text>
        <dbReference type="Rhea" id="RHEA:13877"/>
        <dbReference type="ChEBI" id="CHEBI:35179"/>
        <dbReference type="ChEBI" id="CHEBI:46911"/>
        <dbReference type="ChEBI" id="CHEBI:58066"/>
        <dbReference type="ChEBI" id="CHEBI:59869"/>
        <dbReference type="EC" id="2.6.1.13"/>
    </reaction>
</comment>
<sequence>MQKLSLTSRAFYNDILGEYEEFVTKKFKYDKVLPMNTGVEACESAVKLARRWAYDVKKVPHNKAKPTKQLGALEEAVHSF</sequence>
<name>A0A0N4XPV8_NIPBR</name>
<keyword evidence="3" id="KW-0032">Aminotransferase</keyword>